<dbReference type="InterPro" id="IPR036135">
    <property type="entry name" value="MoeA_linker/N_sf"/>
</dbReference>
<dbReference type="EMBL" id="AP023423">
    <property type="protein sequence ID" value="BCK88630.1"/>
    <property type="molecule type" value="Genomic_DNA"/>
</dbReference>
<reference evidence="13 14" key="1">
    <citation type="journal article" date="2022" name="Int. J. Syst. Evol. Microbiol.">
        <title>&lt;i&gt;Sideroxyarcus emersonii&lt;/i&gt; gen. nov. sp. nov., a neutrophilic, microaerobic iron- and thiosulfate-oxidizing bacterium isolated from iron-rich wetland sediment.</title>
        <authorList>
            <person name="Kato S."/>
            <person name="Itoh T."/>
            <person name="Iino T."/>
            <person name="Ohkuma M."/>
        </authorList>
    </citation>
    <scope>NUCLEOTIDE SEQUENCE [LARGE SCALE GENOMIC DNA]</scope>
    <source>
        <strain evidence="13 14">MIZ01</strain>
    </source>
</reference>
<dbReference type="FunFam" id="3.40.980.10:FF:000004">
    <property type="entry name" value="Molybdopterin molybdenumtransferase"/>
    <property type="match status" value="1"/>
</dbReference>
<dbReference type="InterPro" id="IPR038987">
    <property type="entry name" value="MoeA-like"/>
</dbReference>
<dbReference type="GO" id="GO:0061599">
    <property type="term" value="F:molybdopterin molybdotransferase activity"/>
    <property type="evidence" value="ECO:0007669"/>
    <property type="project" value="UniProtKB-UniRule"/>
</dbReference>
<dbReference type="SUPFAM" id="SSF53218">
    <property type="entry name" value="Molybdenum cofactor biosynthesis proteins"/>
    <property type="match status" value="1"/>
</dbReference>
<dbReference type="Gene3D" id="2.40.340.10">
    <property type="entry name" value="MoeA, C-terminal, domain IV"/>
    <property type="match status" value="1"/>
</dbReference>
<feature type="domain" description="MoaB/Mog" evidence="12">
    <location>
        <begin position="165"/>
        <end position="302"/>
    </location>
</feature>
<comment type="cofactor">
    <cofactor evidence="1 11">
        <name>Mg(2+)</name>
        <dbReference type="ChEBI" id="CHEBI:18420"/>
    </cofactor>
</comment>
<dbReference type="Pfam" id="PF00994">
    <property type="entry name" value="MoCF_biosynth"/>
    <property type="match status" value="1"/>
</dbReference>
<dbReference type="NCBIfam" id="NF045515">
    <property type="entry name" value="Glp_gephyrin"/>
    <property type="match status" value="1"/>
</dbReference>
<keyword evidence="7 11" id="KW-0479">Metal-binding</keyword>
<comment type="pathway">
    <text evidence="3 11">Cofactor biosynthesis; molybdopterin biosynthesis.</text>
</comment>
<evidence type="ECO:0000256" key="6">
    <source>
        <dbReference type="ARBA" id="ARBA00022679"/>
    </source>
</evidence>
<evidence type="ECO:0000313" key="13">
    <source>
        <dbReference type="EMBL" id="BCK88630.1"/>
    </source>
</evidence>
<proteinExistence type="inferred from homology"/>
<evidence type="ECO:0000256" key="8">
    <source>
        <dbReference type="ARBA" id="ARBA00022842"/>
    </source>
</evidence>
<keyword evidence="8 11" id="KW-0460">Magnesium</keyword>
<dbReference type="GO" id="GO:0006777">
    <property type="term" value="P:Mo-molybdopterin cofactor biosynthetic process"/>
    <property type="evidence" value="ECO:0007669"/>
    <property type="project" value="UniProtKB-UniRule"/>
</dbReference>
<dbReference type="InterPro" id="IPR005111">
    <property type="entry name" value="MoeA_C_domain_IV"/>
</dbReference>
<dbReference type="InterPro" id="IPR036688">
    <property type="entry name" value="MoeA_C_domain_IV_sf"/>
</dbReference>
<keyword evidence="6 11" id="KW-0808">Transferase</keyword>
<sequence>MESVKLLGSETVRLDRSLGRVLAEDIHSNRDQPPYDVSAMDGFAIRSADVAKVPAVLEVVEDIKAGGMPSWTVQAGQCARIMTGAPVPQGADAVIRVEDTHAVSDLRVRIDCSVKAGNDIRPRGESMRDGEVVLRRGTEITPGVIGMLAMVKRANVLVYRQPRVAILSTGDELEGLNEPFDAGKIPDSNSHALMAQVQALGIEPVLLGIARDDPDELRRYLQQGLQFDVLLVSGGTSVGVHDYVRPTLEALGVQMMFWRVAMKPGHPVAFGIAADACVFGLPGNPVSSMVCFEQFVLPALRGMMGNPRPYRRTIEATLGREVGHRPGRTEFIRVTLDRQECGYVAVSTGAQGSGMPSSMASADGLLVVPSGSDGVAANSKVTVQLLDGTAYQEEAGGEW</sequence>
<dbReference type="Pfam" id="PF03454">
    <property type="entry name" value="MoeA_C"/>
    <property type="match status" value="1"/>
</dbReference>
<comment type="similarity">
    <text evidence="4 11">Belongs to the MoeA family.</text>
</comment>
<dbReference type="KEGG" id="seme:MIZ01_2435"/>
<dbReference type="SMART" id="SM00852">
    <property type="entry name" value="MoCF_biosynth"/>
    <property type="match status" value="1"/>
</dbReference>
<evidence type="ECO:0000256" key="10">
    <source>
        <dbReference type="ARBA" id="ARBA00047317"/>
    </source>
</evidence>
<dbReference type="InterPro" id="IPR001453">
    <property type="entry name" value="MoaB/Mog_dom"/>
</dbReference>
<evidence type="ECO:0000256" key="7">
    <source>
        <dbReference type="ARBA" id="ARBA00022723"/>
    </source>
</evidence>
<comment type="catalytic activity">
    <reaction evidence="10">
        <text>adenylyl-molybdopterin + molybdate = Mo-molybdopterin + AMP + H(+)</text>
        <dbReference type="Rhea" id="RHEA:35047"/>
        <dbReference type="ChEBI" id="CHEBI:15378"/>
        <dbReference type="ChEBI" id="CHEBI:36264"/>
        <dbReference type="ChEBI" id="CHEBI:62727"/>
        <dbReference type="ChEBI" id="CHEBI:71302"/>
        <dbReference type="ChEBI" id="CHEBI:456215"/>
        <dbReference type="EC" id="2.10.1.1"/>
    </reaction>
</comment>
<evidence type="ECO:0000256" key="3">
    <source>
        <dbReference type="ARBA" id="ARBA00005046"/>
    </source>
</evidence>
<evidence type="ECO:0000256" key="9">
    <source>
        <dbReference type="ARBA" id="ARBA00023150"/>
    </source>
</evidence>
<keyword evidence="5 11" id="KW-0500">Molybdenum</keyword>
<keyword evidence="14" id="KW-1185">Reference proteome</keyword>
<accession>A0AAN2BZW9</accession>
<dbReference type="NCBIfam" id="TIGR00177">
    <property type="entry name" value="molyb_syn"/>
    <property type="match status" value="1"/>
</dbReference>
<dbReference type="SUPFAM" id="SSF63882">
    <property type="entry name" value="MoeA N-terminal region -like"/>
    <property type="match status" value="1"/>
</dbReference>
<evidence type="ECO:0000256" key="4">
    <source>
        <dbReference type="ARBA" id="ARBA00010763"/>
    </source>
</evidence>
<dbReference type="GO" id="GO:0005829">
    <property type="term" value="C:cytosol"/>
    <property type="evidence" value="ECO:0007669"/>
    <property type="project" value="TreeGrafter"/>
</dbReference>
<dbReference type="InterPro" id="IPR005110">
    <property type="entry name" value="MoeA_linker/N"/>
</dbReference>
<dbReference type="EC" id="2.10.1.1" evidence="11"/>
<dbReference type="Gene3D" id="2.170.190.11">
    <property type="entry name" value="Molybdopterin biosynthesis moea protein, domain 3"/>
    <property type="match status" value="1"/>
</dbReference>
<organism evidence="13 14">
    <name type="scientific">Sideroxyarcus emersonii</name>
    <dbReference type="NCBI Taxonomy" id="2764705"/>
    <lineage>
        <taxon>Bacteria</taxon>
        <taxon>Pseudomonadati</taxon>
        <taxon>Pseudomonadota</taxon>
        <taxon>Betaproteobacteria</taxon>
        <taxon>Nitrosomonadales</taxon>
        <taxon>Gallionellaceae</taxon>
        <taxon>Sideroxyarcus</taxon>
    </lineage>
</organism>
<evidence type="ECO:0000256" key="11">
    <source>
        <dbReference type="RuleBase" id="RU365090"/>
    </source>
</evidence>
<evidence type="ECO:0000259" key="12">
    <source>
        <dbReference type="SMART" id="SM00852"/>
    </source>
</evidence>
<dbReference type="PANTHER" id="PTHR10192:SF5">
    <property type="entry name" value="GEPHYRIN"/>
    <property type="match status" value="1"/>
</dbReference>
<name>A0AAN2BZW9_9PROT</name>
<dbReference type="SUPFAM" id="SSF63867">
    <property type="entry name" value="MoeA C-terminal domain-like"/>
    <property type="match status" value="1"/>
</dbReference>
<dbReference type="Gene3D" id="3.90.105.10">
    <property type="entry name" value="Molybdopterin biosynthesis moea protein, domain 2"/>
    <property type="match status" value="1"/>
</dbReference>
<gene>
    <name evidence="13" type="ORF">MIZ01_2435</name>
</gene>
<keyword evidence="9 11" id="KW-0501">Molybdenum cofactor biosynthesis</keyword>
<comment type="function">
    <text evidence="2 11">Catalyzes the insertion of molybdate into adenylated molybdopterin with the concomitant release of AMP.</text>
</comment>
<dbReference type="AlphaFoldDB" id="A0AAN2BZW9"/>
<dbReference type="Proteomes" id="UP001320326">
    <property type="component" value="Chromosome"/>
</dbReference>
<dbReference type="Gene3D" id="3.40.980.10">
    <property type="entry name" value="MoaB/Mog-like domain"/>
    <property type="match status" value="1"/>
</dbReference>
<dbReference type="GO" id="GO:0046872">
    <property type="term" value="F:metal ion binding"/>
    <property type="evidence" value="ECO:0007669"/>
    <property type="project" value="UniProtKB-UniRule"/>
</dbReference>
<evidence type="ECO:0000256" key="5">
    <source>
        <dbReference type="ARBA" id="ARBA00022505"/>
    </source>
</evidence>
<dbReference type="FunFam" id="2.170.190.11:FF:000001">
    <property type="entry name" value="Molybdopterin molybdenumtransferase"/>
    <property type="match status" value="1"/>
</dbReference>
<evidence type="ECO:0000256" key="2">
    <source>
        <dbReference type="ARBA" id="ARBA00002901"/>
    </source>
</evidence>
<protein>
    <recommendedName>
        <fullName evidence="11">Molybdopterin molybdenumtransferase</fullName>
        <ecNumber evidence="11">2.10.1.1</ecNumber>
    </recommendedName>
</protein>
<evidence type="ECO:0000256" key="1">
    <source>
        <dbReference type="ARBA" id="ARBA00001946"/>
    </source>
</evidence>
<dbReference type="PANTHER" id="PTHR10192">
    <property type="entry name" value="MOLYBDOPTERIN BIOSYNTHESIS PROTEIN"/>
    <property type="match status" value="1"/>
</dbReference>
<dbReference type="Pfam" id="PF03453">
    <property type="entry name" value="MoeA_N"/>
    <property type="match status" value="1"/>
</dbReference>
<dbReference type="InterPro" id="IPR036425">
    <property type="entry name" value="MoaB/Mog-like_dom_sf"/>
</dbReference>
<evidence type="ECO:0000313" key="14">
    <source>
        <dbReference type="Proteomes" id="UP001320326"/>
    </source>
</evidence>
<dbReference type="CDD" id="cd00887">
    <property type="entry name" value="MoeA"/>
    <property type="match status" value="1"/>
</dbReference>